<keyword evidence="1" id="KW-1133">Transmembrane helix</keyword>
<dbReference type="KEGG" id="halu:HUG12_09615"/>
<evidence type="ECO:0000256" key="1">
    <source>
        <dbReference type="SAM" id="Phobius"/>
    </source>
</evidence>
<dbReference type="GeneID" id="56037716"/>
<name>A0A7D5QGC9_9EURY</name>
<keyword evidence="1" id="KW-0472">Membrane</keyword>
<reference evidence="2 3" key="1">
    <citation type="submission" date="2020-06" db="EMBL/GenBank/DDBJ databases">
        <title>NJ-3-1, isolated from saline soil.</title>
        <authorList>
            <person name="Cui H.L."/>
            <person name="Shi X."/>
        </authorList>
    </citation>
    <scope>NUCLEOTIDE SEQUENCE [LARGE SCALE GENOMIC DNA]</scope>
    <source>
        <strain evidence="2 3">NJ-3-1</strain>
    </source>
</reference>
<protein>
    <submittedName>
        <fullName evidence="2">Uncharacterized protein</fullName>
    </submittedName>
</protein>
<evidence type="ECO:0000313" key="3">
    <source>
        <dbReference type="Proteomes" id="UP000509626"/>
    </source>
</evidence>
<keyword evidence="1" id="KW-0812">Transmembrane</keyword>
<dbReference type="RefSeq" id="WP_179268547.1">
    <property type="nucleotide sequence ID" value="NZ_CP058579.1"/>
</dbReference>
<organism evidence="2 3">
    <name type="scientific">Halorarum salinum</name>
    <dbReference type="NCBI Taxonomy" id="2743089"/>
    <lineage>
        <taxon>Archaea</taxon>
        <taxon>Methanobacteriati</taxon>
        <taxon>Methanobacteriota</taxon>
        <taxon>Stenosarchaea group</taxon>
        <taxon>Halobacteria</taxon>
        <taxon>Halobacteriales</taxon>
        <taxon>Haloferacaceae</taxon>
        <taxon>Halorarum</taxon>
    </lineage>
</organism>
<sequence length="70" mass="7516">MFSVTETVETQLVVLIKLLVGIVVAAGGTILLHRIYGPEAVIFAVLQTVGVLHLVIEYKERRGDSAEPAA</sequence>
<feature type="transmembrane region" description="Helical" evidence="1">
    <location>
        <begin position="12"/>
        <end position="34"/>
    </location>
</feature>
<evidence type="ECO:0000313" key="2">
    <source>
        <dbReference type="EMBL" id="QLG61962.1"/>
    </source>
</evidence>
<dbReference type="Proteomes" id="UP000509626">
    <property type="component" value="Chromosome"/>
</dbReference>
<keyword evidence="3" id="KW-1185">Reference proteome</keyword>
<accession>A0A7D5QGC9</accession>
<feature type="transmembrane region" description="Helical" evidence="1">
    <location>
        <begin position="40"/>
        <end position="56"/>
    </location>
</feature>
<dbReference type="AlphaFoldDB" id="A0A7D5QGC9"/>
<proteinExistence type="predicted"/>
<dbReference type="EMBL" id="CP058579">
    <property type="protein sequence ID" value="QLG61962.1"/>
    <property type="molecule type" value="Genomic_DNA"/>
</dbReference>
<gene>
    <name evidence="2" type="ORF">HUG12_09615</name>
</gene>